<accession>A0A7K1S9X6</accession>
<gene>
    <name evidence="1" type="ORF">GO755_09800</name>
</gene>
<keyword evidence="2" id="KW-1185">Reference proteome</keyword>
<dbReference type="Pfam" id="PF12732">
    <property type="entry name" value="YtxH"/>
    <property type="match status" value="1"/>
</dbReference>
<evidence type="ECO:0000313" key="2">
    <source>
        <dbReference type="Proteomes" id="UP000436006"/>
    </source>
</evidence>
<proteinExistence type="predicted"/>
<name>A0A7K1S9X6_9BACT</name>
<comment type="caution">
    <text evidence="1">The sequence shown here is derived from an EMBL/GenBank/DDBJ whole genome shotgun (WGS) entry which is preliminary data.</text>
</comment>
<reference evidence="1 2" key="1">
    <citation type="submission" date="2019-12" db="EMBL/GenBank/DDBJ databases">
        <title>Spirosoma sp. HMF4905 genome sequencing and assembly.</title>
        <authorList>
            <person name="Kang H."/>
            <person name="Cha I."/>
            <person name="Kim H."/>
            <person name="Joh K."/>
        </authorList>
    </citation>
    <scope>NUCLEOTIDE SEQUENCE [LARGE SCALE GENOMIC DNA]</scope>
    <source>
        <strain evidence="1 2">HMF4905</strain>
    </source>
</reference>
<dbReference type="InterPro" id="IPR024623">
    <property type="entry name" value="YtxH"/>
</dbReference>
<sequence>MKGILTGVAAGLLIGYLTAPNSGKKTRKKIVKALDKQARELTDGISEQWDKTIAMAEDVVSSVKG</sequence>
<evidence type="ECO:0000313" key="1">
    <source>
        <dbReference type="EMBL" id="MVM30326.1"/>
    </source>
</evidence>
<protein>
    <submittedName>
        <fullName evidence="1">YtxH domain-containing protein</fullName>
    </submittedName>
</protein>
<organism evidence="1 2">
    <name type="scientific">Spirosoma arboris</name>
    <dbReference type="NCBI Taxonomy" id="2682092"/>
    <lineage>
        <taxon>Bacteria</taxon>
        <taxon>Pseudomonadati</taxon>
        <taxon>Bacteroidota</taxon>
        <taxon>Cytophagia</taxon>
        <taxon>Cytophagales</taxon>
        <taxon>Cytophagaceae</taxon>
        <taxon>Spirosoma</taxon>
    </lineage>
</organism>
<dbReference type="AlphaFoldDB" id="A0A7K1S9X6"/>
<dbReference type="Proteomes" id="UP000436006">
    <property type="component" value="Unassembled WGS sequence"/>
</dbReference>
<dbReference type="EMBL" id="WPIN01000003">
    <property type="protein sequence ID" value="MVM30326.1"/>
    <property type="molecule type" value="Genomic_DNA"/>
</dbReference>